<keyword evidence="1" id="KW-0472">Membrane</keyword>
<feature type="transmembrane region" description="Helical" evidence="1">
    <location>
        <begin position="69"/>
        <end position="90"/>
    </location>
</feature>
<dbReference type="KEGG" id="txy:Thexy_2119"/>
<keyword evidence="1" id="KW-0812">Transmembrane</keyword>
<dbReference type="eggNOG" id="COG1277">
    <property type="taxonomic scope" value="Bacteria"/>
</dbReference>
<dbReference type="PANTHER" id="PTHR43471">
    <property type="entry name" value="ABC TRANSPORTER PERMEASE"/>
    <property type="match status" value="1"/>
</dbReference>
<evidence type="ECO:0000313" key="3">
    <source>
        <dbReference type="Proteomes" id="UP000007239"/>
    </source>
</evidence>
<dbReference type="GO" id="GO:0140359">
    <property type="term" value="F:ABC-type transporter activity"/>
    <property type="evidence" value="ECO:0007669"/>
    <property type="project" value="InterPro"/>
</dbReference>
<feature type="transmembrane region" description="Helical" evidence="1">
    <location>
        <begin position="123"/>
        <end position="146"/>
    </location>
</feature>
<proteinExistence type="predicted"/>
<dbReference type="AlphaFoldDB" id="F6BKP5"/>
<dbReference type="GO" id="GO:0005886">
    <property type="term" value="C:plasma membrane"/>
    <property type="evidence" value="ECO:0007669"/>
    <property type="project" value="UniProtKB-SubCell"/>
</dbReference>
<evidence type="ECO:0000313" key="2">
    <source>
        <dbReference type="EMBL" id="AEF18128.1"/>
    </source>
</evidence>
<dbReference type="EMBL" id="CP002739">
    <property type="protein sequence ID" value="AEF18128.1"/>
    <property type="molecule type" value="Genomic_DNA"/>
</dbReference>
<dbReference type="STRING" id="858215.Thexy_2119"/>
<organism evidence="2 3">
    <name type="scientific">Thermoanaerobacterium xylanolyticum (strain ATCC 49914 / DSM 7097 / LX-11)</name>
    <dbReference type="NCBI Taxonomy" id="858215"/>
    <lineage>
        <taxon>Bacteria</taxon>
        <taxon>Bacillati</taxon>
        <taxon>Bacillota</taxon>
        <taxon>Clostridia</taxon>
        <taxon>Thermoanaerobacterales</taxon>
        <taxon>Thermoanaerobacteraceae</taxon>
        <taxon>Thermoanaerobacterium</taxon>
    </lineage>
</organism>
<keyword evidence="1" id="KW-1133">Transmembrane helix</keyword>
<dbReference type="HOGENOM" id="CLU_064090_0_0_9"/>
<evidence type="ECO:0008006" key="4">
    <source>
        <dbReference type="Google" id="ProtNLM"/>
    </source>
</evidence>
<accession>F6BKP5</accession>
<feature type="transmembrane region" description="Helical" evidence="1">
    <location>
        <begin position="192"/>
        <end position="213"/>
    </location>
</feature>
<dbReference type="Pfam" id="PF12679">
    <property type="entry name" value="ABC2_membrane_2"/>
    <property type="match status" value="1"/>
</dbReference>
<dbReference type="PANTHER" id="PTHR43471:SF12">
    <property type="entry name" value="HYPOTHETICAL MEMBRANE PROTEIN, CONSERVED"/>
    <property type="match status" value="1"/>
</dbReference>
<dbReference type="Proteomes" id="UP000007239">
    <property type="component" value="Chromosome"/>
</dbReference>
<sequence>MNIYIKEMKSSVKSLLIWCLVMIAVVASSMGKYAASSSISGQSLNDMISKMPDALKSMFGSGNFDLSKAIGFYGAMFIYIVLMAALHASLIGSNILSKEEDDKTAEFLMSKPVPRANVITSKLFAALTNIIIFNAVTFISSLYFVGYYSKGENISGDVLKLMLGVFALQLIYVSLGLYFSGFLKNPRLSSPITIGVMLATYILSLAIDIYSHLSRLKYLTPFKYFDAKNLMNGKGFEIIYVVISALIVVFCIGGTYVFYQKRDLKI</sequence>
<feature type="transmembrane region" description="Helical" evidence="1">
    <location>
        <begin position="238"/>
        <end position="259"/>
    </location>
</feature>
<evidence type="ECO:0000256" key="1">
    <source>
        <dbReference type="SAM" id="Phobius"/>
    </source>
</evidence>
<feature type="transmembrane region" description="Helical" evidence="1">
    <location>
        <begin position="158"/>
        <end position="180"/>
    </location>
</feature>
<dbReference type="RefSeq" id="WP_013788858.1">
    <property type="nucleotide sequence ID" value="NC_015555.1"/>
</dbReference>
<reference evidence="2" key="1">
    <citation type="submission" date="2011-05" db="EMBL/GenBank/DDBJ databases">
        <title>Complete sequence of Thermoanaerobacterium xylanolyticum LX-11.</title>
        <authorList>
            <consortium name="US DOE Joint Genome Institute"/>
            <person name="Lucas S."/>
            <person name="Han J."/>
            <person name="Lapidus A."/>
            <person name="Cheng J.-F."/>
            <person name="Goodwin L."/>
            <person name="Pitluck S."/>
            <person name="Peters L."/>
            <person name="Mikhailova N."/>
            <person name="Lu M."/>
            <person name="Han C."/>
            <person name="Tapia R."/>
            <person name="Land M."/>
            <person name="Hauser L."/>
            <person name="Kyrpides N."/>
            <person name="Ivanova N."/>
            <person name="Pagani I."/>
            <person name="Hemme C."/>
            <person name="Woyke T."/>
        </authorList>
    </citation>
    <scope>NUCLEOTIDE SEQUENCE</scope>
    <source>
        <strain evidence="2">LX-11</strain>
    </source>
</reference>
<protein>
    <recommendedName>
        <fullName evidence="4">ABC-2 type transporter</fullName>
    </recommendedName>
</protein>
<gene>
    <name evidence="2" type="ordered locus">Thexy_2119</name>
</gene>
<keyword evidence="3" id="KW-1185">Reference proteome</keyword>
<name>F6BKP5_THEXL</name>